<keyword evidence="10" id="KW-0648">Protein biosynthesis</keyword>
<dbReference type="Pfam" id="PF23042">
    <property type="entry name" value="KOW1_SPT5"/>
    <property type="match status" value="1"/>
</dbReference>
<gene>
    <name evidence="10" type="primary">SPT5</name>
    <name evidence="10" type="ORF">GGI15_002017</name>
</gene>
<dbReference type="InterPro" id="IPR017071">
    <property type="entry name" value="TF_Spt5_eukaryote"/>
</dbReference>
<feature type="compositionally biased region" description="Low complexity" evidence="8">
    <location>
        <begin position="804"/>
        <end position="826"/>
    </location>
</feature>
<sequence>MSNTAADLFDDASDDNSFSDSSQHAQSRRGGKRSDAERSDSGGLSEEDSDSEDARGSKRAGRRGGARRKRARHNTFLDIEATVDSDDEEEDSDDGALGDFIVDNEAELASAEQDALRHRSAARPPAFRSGSPGDDAAEAAALAAELRARHSGYARSTRGGRAAAAADGDWTPQRLLIPGISDPHLWMAKCVPGKERDVVFAAARRVFEWAGKLGGVHSVFSRDGLSGYVYVEAHSLADAQAALDGIAGAFAYRMTLVPIDDMVDVVRIRSQVAQLNPGAWVRVRRGNYAGDLAQVVAVIEASEAVEVRLLPRIDYAAAAGQGARGAKGARPAARLFSVADAQRADARGLTSRNNEISWRGDRFVGGYLHRDMRVAALQTAGVDPTLDEIARFAAGDAGADGDEQAAIAALASAAAAAAIGGPGQAALAASLLPGETVEVVDGDLAGVVGTVRSVDADGTVRVAPELGGLRRGALMGFPAAQLRKRFRTGDHVQVQAGRHRGATGMVLAVADAVVTVYTDVARDEIRVLAKDLRVSGDVSSATTTAAANERVGLDVHDLVHVDGGRMALVLTAARDSLTVLDDRGETQRLAPAAVRPARGGFERSGVDYHGQPLRRGDHVREVAGQGRAGSVVQVTRYATFVAPRDAADQAAVFVVRTRQLESLSARVAAALDPYATRTTRGANSNANANANGGRGGGRGGGRVGALRGGRDPLVGKTVVITKGQYKGYVGICKDAMPTAARVELHTNARVVTIDKDKLSVKTPAGDTVPALGYGAGPRPGAAPSAGPSARSGGSSSSGGGGGWAASPAASSSVGGGWAASPGAATTAGGGGWAASPSAATTMASGGWAASPAATTSVGGWAATPAAAHSSSSGGGGWDAGNSGSAGGSSGWDLGSSAAAAAATPAASGWDATGSSSSGGGGGWGMPGPATPGGQLPQTPGGPSSYSAGTPGASTDPVDDGFFGWAVARAVVVLASGERATVLDVSADRRHATLAMPRGGRVSVDRDSVHRLNPRPARAEKSNRVIVVRGPHRNALGVMVGRDGSDAFFQRDGRSDWEPVPLRNLAVYADH</sequence>
<feature type="region of interest" description="Disordered" evidence="8">
    <location>
        <begin position="907"/>
        <end position="952"/>
    </location>
</feature>
<keyword evidence="4 7" id="KW-0804">Transcription</keyword>
<feature type="domain" description="KOW" evidence="9">
    <location>
        <begin position="274"/>
        <end position="301"/>
    </location>
</feature>
<dbReference type="GO" id="GO:0032044">
    <property type="term" value="C:DSIF complex"/>
    <property type="evidence" value="ECO:0007669"/>
    <property type="project" value="TreeGrafter"/>
</dbReference>
<dbReference type="GO" id="GO:0003729">
    <property type="term" value="F:mRNA binding"/>
    <property type="evidence" value="ECO:0007669"/>
    <property type="project" value="TreeGrafter"/>
</dbReference>
<comment type="subcellular location">
    <subcellularLocation>
        <location evidence="1 7">Nucleus</location>
    </subcellularLocation>
</comment>
<name>A0A9W8HHG9_9FUNG</name>
<dbReference type="Pfam" id="PF03439">
    <property type="entry name" value="Spt5-NGN"/>
    <property type="match status" value="1"/>
</dbReference>
<feature type="compositionally biased region" description="Low complexity" evidence="8">
    <location>
        <begin position="858"/>
        <end position="871"/>
    </location>
</feature>
<feature type="domain" description="KOW" evidence="9">
    <location>
        <begin position="612"/>
        <end position="637"/>
    </location>
</feature>
<feature type="compositionally biased region" description="Low complexity" evidence="8">
    <location>
        <begin position="776"/>
        <end position="794"/>
    </location>
</feature>
<feature type="region of interest" description="Disordered" evidence="8">
    <location>
        <begin position="680"/>
        <end position="708"/>
    </location>
</feature>
<feature type="domain" description="KOW" evidence="9">
    <location>
        <begin position="485"/>
        <end position="512"/>
    </location>
</feature>
<dbReference type="InterPro" id="IPR041975">
    <property type="entry name" value="KOW_Spt5_2"/>
</dbReference>
<feature type="compositionally biased region" description="Gly residues" evidence="8">
    <location>
        <begin position="872"/>
        <end position="889"/>
    </location>
</feature>
<evidence type="ECO:0000256" key="7">
    <source>
        <dbReference type="PIRNR" id="PIRNR036945"/>
    </source>
</evidence>
<feature type="region of interest" description="Disordered" evidence="8">
    <location>
        <begin position="1"/>
        <end position="97"/>
    </location>
</feature>
<dbReference type="GO" id="GO:0032784">
    <property type="term" value="P:regulation of DNA-templated transcription elongation"/>
    <property type="evidence" value="ECO:0007669"/>
    <property type="project" value="InterPro"/>
</dbReference>
<dbReference type="InterPro" id="IPR005100">
    <property type="entry name" value="NGN-domain"/>
</dbReference>
<dbReference type="CDD" id="cd06083">
    <property type="entry name" value="KOW_Spt5_3"/>
    <property type="match status" value="1"/>
</dbReference>
<dbReference type="InterPro" id="IPR039385">
    <property type="entry name" value="NGN_Euk"/>
</dbReference>
<dbReference type="Pfam" id="PF23290">
    <property type="entry name" value="KOW5_SPT5"/>
    <property type="match status" value="1"/>
</dbReference>
<comment type="caution">
    <text evidence="10">The sequence shown here is derived from an EMBL/GenBank/DDBJ whole genome shotgun (WGS) entry which is preliminary data.</text>
</comment>
<proteinExistence type="inferred from homology"/>
<dbReference type="SMART" id="SM00739">
    <property type="entry name" value="KOW"/>
    <property type="match status" value="6"/>
</dbReference>
<dbReference type="OrthoDB" id="28901at2759"/>
<comment type="similarity">
    <text evidence="2 7">Belongs to the SPT5 family.</text>
</comment>
<dbReference type="InterPro" id="IPR022581">
    <property type="entry name" value="Spt5_N"/>
</dbReference>
<dbReference type="GO" id="GO:0003746">
    <property type="term" value="F:translation elongation factor activity"/>
    <property type="evidence" value="ECO:0007669"/>
    <property type="project" value="UniProtKB-KW"/>
</dbReference>
<dbReference type="InterPro" id="IPR036735">
    <property type="entry name" value="NGN_dom_sf"/>
</dbReference>
<dbReference type="Proteomes" id="UP001140172">
    <property type="component" value="Unassembled WGS sequence"/>
</dbReference>
<comment type="function">
    <text evidence="6 7">The SPT4-SPT5 complex mediates both activation and inhibition of transcription elongation, and plays a role in pre-mRNA processing. This complex seems to be important for the stability of the RNA polymerase II elongation machinery on the chromatin template but not for the inherent ability of this machinery to translocate down the gene.</text>
</comment>
<dbReference type="CDD" id="cd06085">
    <property type="entry name" value="KOW_Spt5_5"/>
    <property type="match status" value="1"/>
</dbReference>
<dbReference type="Gene3D" id="3.30.70.940">
    <property type="entry name" value="NusG, N-terminal domain"/>
    <property type="match status" value="1"/>
</dbReference>
<dbReference type="PANTHER" id="PTHR11125">
    <property type="entry name" value="SUPPRESSOR OF TY 5"/>
    <property type="match status" value="1"/>
</dbReference>
<evidence type="ECO:0000256" key="2">
    <source>
        <dbReference type="ARBA" id="ARBA00006956"/>
    </source>
</evidence>
<dbReference type="CDD" id="cd09888">
    <property type="entry name" value="NGN_Euk"/>
    <property type="match status" value="1"/>
</dbReference>
<evidence type="ECO:0000256" key="6">
    <source>
        <dbReference type="ARBA" id="ARBA00024691"/>
    </source>
</evidence>
<keyword evidence="11" id="KW-1185">Reference proteome</keyword>
<dbReference type="InterPro" id="IPR041976">
    <property type="entry name" value="KOW_Spt5_3"/>
</dbReference>
<dbReference type="InterPro" id="IPR005824">
    <property type="entry name" value="KOW"/>
</dbReference>
<dbReference type="Pfam" id="PF23291">
    <property type="entry name" value="KOW4_SPT5"/>
    <property type="match status" value="1"/>
</dbReference>
<evidence type="ECO:0000256" key="4">
    <source>
        <dbReference type="ARBA" id="ARBA00023163"/>
    </source>
</evidence>
<feature type="region of interest" description="Disordered" evidence="8">
    <location>
        <begin position="109"/>
        <end position="135"/>
    </location>
</feature>
<dbReference type="InterPro" id="IPR039659">
    <property type="entry name" value="SPT5"/>
</dbReference>
<dbReference type="PIRSF" id="PIRSF036945">
    <property type="entry name" value="Spt5"/>
    <property type="match status" value="1"/>
</dbReference>
<dbReference type="InterPro" id="IPR041973">
    <property type="entry name" value="KOW_Spt5_1"/>
</dbReference>
<dbReference type="InterPro" id="IPR008991">
    <property type="entry name" value="Translation_prot_SH3-like_sf"/>
</dbReference>
<evidence type="ECO:0000259" key="9">
    <source>
        <dbReference type="SMART" id="SM00739"/>
    </source>
</evidence>
<dbReference type="CDD" id="cd06081">
    <property type="entry name" value="KOW_Spt5_1"/>
    <property type="match status" value="1"/>
</dbReference>
<evidence type="ECO:0000256" key="8">
    <source>
        <dbReference type="SAM" id="MobiDB-lite"/>
    </source>
</evidence>
<dbReference type="AlphaFoldDB" id="A0A9W8HHG9"/>
<evidence type="ECO:0000256" key="3">
    <source>
        <dbReference type="ARBA" id="ARBA00020181"/>
    </source>
</evidence>
<evidence type="ECO:0000256" key="5">
    <source>
        <dbReference type="ARBA" id="ARBA00023242"/>
    </source>
</evidence>
<dbReference type="Gene3D" id="2.30.30.30">
    <property type="match status" value="3"/>
</dbReference>
<evidence type="ECO:0000256" key="1">
    <source>
        <dbReference type="ARBA" id="ARBA00004123"/>
    </source>
</evidence>
<organism evidence="10 11">
    <name type="scientific">Coemansia interrupta</name>
    <dbReference type="NCBI Taxonomy" id="1126814"/>
    <lineage>
        <taxon>Eukaryota</taxon>
        <taxon>Fungi</taxon>
        <taxon>Fungi incertae sedis</taxon>
        <taxon>Zoopagomycota</taxon>
        <taxon>Kickxellomycotina</taxon>
        <taxon>Kickxellomycetes</taxon>
        <taxon>Kickxellales</taxon>
        <taxon>Kickxellaceae</taxon>
        <taxon>Coemansia</taxon>
    </lineage>
</organism>
<dbReference type="Pfam" id="PF23284">
    <property type="entry name" value="KOW2_Spt5"/>
    <property type="match status" value="1"/>
</dbReference>
<feature type="compositionally biased region" description="Gly residues" evidence="8">
    <location>
        <begin position="916"/>
        <end position="925"/>
    </location>
</feature>
<feature type="domain" description="KOW" evidence="9">
    <location>
        <begin position="1017"/>
        <end position="1044"/>
    </location>
</feature>
<feature type="domain" description="KOW" evidence="9">
    <location>
        <begin position="711"/>
        <end position="738"/>
    </location>
</feature>
<feature type="compositionally biased region" description="Gly residues" evidence="8">
    <location>
        <begin position="692"/>
        <end position="707"/>
    </location>
</feature>
<dbReference type="Pfam" id="PF11942">
    <property type="entry name" value="Spt5_N"/>
    <property type="match status" value="1"/>
</dbReference>
<reference evidence="10" key="1">
    <citation type="submission" date="2022-07" db="EMBL/GenBank/DDBJ databases">
        <title>Phylogenomic reconstructions and comparative analyses of Kickxellomycotina fungi.</title>
        <authorList>
            <person name="Reynolds N.K."/>
            <person name="Stajich J.E."/>
            <person name="Barry K."/>
            <person name="Grigoriev I.V."/>
            <person name="Crous P."/>
            <person name="Smith M.E."/>
        </authorList>
    </citation>
    <scope>NUCLEOTIDE SEQUENCE</scope>
    <source>
        <strain evidence="10">BCRC 34489</strain>
    </source>
</reference>
<keyword evidence="10" id="KW-0251">Elongation factor</keyword>
<dbReference type="GO" id="GO:0006357">
    <property type="term" value="P:regulation of transcription by RNA polymerase II"/>
    <property type="evidence" value="ECO:0007669"/>
    <property type="project" value="InterPro"/>
</dbReference>
<dbReference type="PANTHER" id="PTHR11125:SF7">
    <property type="entry name" value="TRANSCRIPTION ELONGATION FACTOR SPT5"/>
    <property type="match status" value="1"/>
</dbReference>
<keyword evidence="5 7" id="KW-0539">Nucleus</keyword>
<feature type="compositionally biased region" description="Low complexity" evidence="8">
    <location>
        <begin position="680"/>
        <end position="691"/>
    </location>
</feature>
<feature type="domain" description="KOW" evidence="9">
    <location>
        <begin position="430"/>
        <end position="457"/>
    </location>
</feature>
<protein>
    <recommendedName>
        <fullName evidence="3 7">Transcription elongation factor SPT5</fullName>
    </recommendedName>
</protein>
<dbReference type="InterPro" id="IPR014722">
    <property type="entry name" value="Rib_uL2_dom2"/>
</dbReference>
<dbReference type="SUPFAM" id="SSF50104">
    <property type="entry name" value="Translation proteins SH3-like domain"/>
    <property type="match status" value="1"/>
</dbReference>
<dbReference type="InterPro" id="IPR041978">
    <property type="entry name" value="KOW_Spt5_5"/>
</dbReference>
<dbReference type="GO" id="GO:0006368">
    <property type="term" value="P:transcription elongation by RNA polymerase II"/>
    <property type="evidence" value="ECO:0007669"/>
    <property type="project" value="TreeGrafter"/>
</dbReference>
<feature type="compositionally biased region" description="Acidic residues" evidence="8">
    <location>
        <begin position="81"/>
        <end position="97"/>
    </location>
</feature>
<feature type="compositionally biased region" description="Low complexity" evidence="8">
    <location>
        <begin position="931"/>
        <end position="942"/>
    </location>
</feature>
<feature type="compositionally biased region" description="Basic residues" evidence="8">
    <location>
        <begin position="57"/>
        <end position="73"/>
    </location>
</feature>
<dbReference type="InterPro" id="IPR041977">
    <property type="entry name" value="KOW_Spt5_4"/>
</dbReference>
<evidence type="ECO:0000313" key="11">
    <source>
        <dbReference type="Proteomes" id="UP001140172"/>
    </source>
</evidence>
<evidence type="ECO:0000313" key="10">
    <source>
        <dbReference type="EMBL" id="KAJ2785157.1"/>
    </source>
</evidence>
<feature type="region of interest" description="Disordered" evidence="8">
    <location>
        <begin position="760"/>
        <end position="890"/>
    </location>
</feature>
<accession>A0A9W8HHG9</accession>
<dbReference type="EMBL" id="JANBUM010000095">
    <property type="protein sequence ID" value="KAJ2785157.1"/>
    <property type="molecule type" value="Genomic_DNA"/>
</dbReference>
<feature type="compositionally biased region" description="Low complexity" evidence="8">
    <location>
        <begin position="833"/>
        <end position="844"/>
    </location>
</feature>